<dbReference type="EMBL" id="LAVV01008294">
    <property type="protein sequence ID" value="KNZ53187.1"/>
    <property type="molecule type" value="Genomic_DNA"/>
</dbReference>
<gene>
    <name evidence="1" type="ORF">VP01_3312g2</name>
</gene>
<dbReference type="VEuPathDB" id="FungiDB:VP01_3312g2"/>
<proteinExistence type="predicted"/>
<accession>A0A0L6UY66</accession>
<evidence type="ECO:0000313" key="1">
    <source>
        <dbReference type="EMBL" id="KNZ53187.1"/>
    </source>
</evidence>
<organism evidence="1 2">
    <name type="scientific">Puccinia sorghi</name>
    <dbReference type="NCBI Taxonomy" id="27349"/>
    <lineage>
        <taxon>Eukaryota</taxon>
        <taxon>Fungi</taxon>
        <taxon>Dikarya</taxon>
        <taxon>Basidiomycota</taxon>
        <taxon>Pucciniomycotina</taxon>
        <taxon>Pucciniomycetes</taxon>
        <taxon>Pucciniales</taxon>
        <taxon>Pucciniaceae</taxon>
        <taxon>Puccinia</taxon>
    </lineage>
</organism>
<evidence type="ECO:0000313" key="2">
    <source>
        <dbReference type="Proteomes" id="UP000037035"/>
    </source>
</evidence>
<sequence length="85" mass="9501">MFARAVLISDHELCRFNIPDHLELMRAGKTSDVEGNGFGQLHDPPGDGNHDVIFHSILTDVVKDPNSKLITSYRAIMKRQPCDVV</sequence>
<dbReference type="Proteomes" id="UP000037035">
    <property type="component" value="Unassembled WGS sequence"/>
</dbReference>
<protein>
    <submittedName>
        <fullName evidence="1">Uncharacterized protein</fullName>
    </submittedName>
</protein>
<name>A0A0L6UY66_9BASI</name>
<comment type="caution">
    <text evidence="1">The sequence shown here is derived from an EMBL/GenBank/DDBJ whole genome shotgun (WGS) entry which is preliminary data.</text>
</comment>
<reference evidence="1 2" key="1">
    <citation type="submission" date="2015-08" db="EMBL/GenBank/DDBJ databases">
        <title>Next Generation Sequencing and Analysis of the Genome of Puccinia sorghi L Schw, the Causal Agent of Maize Common Rust.</title>
        <authorList>
            <person name="Rochi L."/>
            <person name="Burguener G."/>
            <person name="Darino M."/>
            <person name="Turjanski A."/>
            <person name="Kreff E."/>
            <person name="Dieguez M.J."/>
            <person name="Sacco F."/>
        </authorList>
    </citation>
    <scope>NUCLEOTIDE SEQUENCE [LARGE SCALE GENOMIC DNA]</scope>
    <source>
        <strain evidence="1 2">RO10H11247</strain>
    </source>
</reference>
<dbReference type="OrthoDB" id="3344950at2759"/>
<dbReference type="AlphaFoldDB" id="A0A0L6UY66"/>
<keyword evidence="2" id="KW-1185">Reference proteome</keyword>